<name>A0A831TCU6_9BACT</name>
<dbReference type="AlphaFoldDB" id="A0A831TCU6"/>
<keyword evidence="1" id="KW-0472">Membrane</keyword>
<evidence type="ECO:0000256" key="1">
    <source>
        <dbReference type="SAM" id="Phobius"/>
    </source>
</evidence>
<gene>
    <name evidence="2" type="ORF">ENP34_01540</name>
</gene>
<sequence>MNELFPIAAGVLVGLLTFRIAQPRVRVLALVVLSVLFGFAASAISGELALSWGFLLIDIPLVFLAATATVLVVNRVRSAREASH</sequence>
<feature type="transmembrane region" description="Helical" evidence="1">
    <location>
        <begin position="25"/>
        <end position="44"/>
    </location>
</feature>
<protein>
    <submittedName>
        <fullName evidence="2">Uncharacterized protein</fullName>
    </submittedName>
</protein>
<dbReference type="EMBL" id="DSIY01000036">
    <property type="protein sequence ID" value="HEG90121.1"/>
    <property type="molecule type" value="Genomic_DNA"/>
</dbReference>
<proteinExistence type="predicted"/>
<evidence type="ECO:0000313" key="2">
    <source>
        <dbReference type="EMBL" id="HEG90121.1"/>
    </source>
</evidence>
<accession>A0A831TCU6</accession>
<organism evidence="2">
    <name type="scientific">Thermorudis peleae</name>
    <dbReference type="NCBI Taxonomy" id="1382356"/>
    <lineage>
        <taxon>Bacteria</taxon>
        <taxon>Pseudomonadati</taxon>
        <taxon>Thermomicrobiota</taxon>
        <taxon>Thermomicrobia</taxon>
        <taxon>Thermomicrobia incertae sedis</taxon>
        <taxon>Thermorudis</taxon>
    </lineage>
</organism>
<keyword evidence="1" id="KW-1133">Transmembrane helix</keyword>
<comment type="caution">
    <text evidence="2">The sequence shown here is derived from an EMBL/GenBank/DDBJ whole genome shotgun (WGS) entry which is preliminary data.</text>
</comment>
<keyword evidence="1" id="KW-0812">Transmembrane</keyword>
<feature type="transmembrane region" description="Helical" evidence="1">
    <location>
        <begin position="50"/>
        <end position="73"/>
    </location>
</feature>
<reference evidence="2" key="1">
    <citation type="journal article" date="2020" name="mSystems">
        <title>Genome- and Community-Level Interaction Insights into Carbon Utilization and Element Cycling Functions of Hydrothermarchaeota in Hydrothermal Sediment.</title>
        <authorList>
            <person name="Zhou Z."/>
            <person name="Liu Y."/>
            <person name="Xu W."/>
            <person name="Pan J."/>
            <person name="Luo Z.H."/>
            <person name="Li M."/>
        </authorList>
    </citation>
    <scope>NUCLEOTIDE SEQUENCE [LARGE SCALE GENOMIC DNA]</scope>
    <source>
        <strain evidence="2">SpSt-210</strain>
    </source>
</reference>